<dbReference type="RefSeq" id="WP_183882978.1">
    <property type="nucleotide sequence ID" value="NZ_JACHCD010000004.1"/>
</dbReference>
<dbReference type="PROSITE" id="PS52016">
    <property type="entry name" value="TONB_DEPENDENT_REC_3"/>
    <property type="match status" value="1"/>
</dbReference>
<evidence type="ECO:0000256" key="4">
    <source>
        <dbReference type="ARBA" id="ARBA00022692"/>
    </source>
</evidence>
<feature type="domain" description="TonB-dependent receptor plug" evidence="9">
    <location>
        <begin position="118"/>
        <end position="224"/>
    </location>
</feature>
<dbReference type="Gene3D" id="2.60.40.1120">
    <property type="entry name" value="Carboxypeptidase-like, regulatory domain"/>
    <property type="match status" value="1"/>
</dbReference>
<keyword evidence="2 7" id="KW-0813">Transport</keyword>
<evidence type="ECO:0000313" key="11">
    <source>
        <dbReference type="Proteomes" id="UP000537204"/>
    </source>
</evidence>
<dbReference type="InterPro" id="IPR012910">
    <property type="entry name" value="Plug_dom"/>
</dbReference>
<dbReference type="NCBIfam" id="TIGR04057">
    <property type="entry name" value="SusC_RagA_signa"/>
    <property type="match status" value="1"/>
</dbReference>
<dbReference type="Pfam" id="PF13715">
    <property type="entry name" value="CarbopepD_reg_2"/>
    <property type="match status" value="1"/>
</dbReference>
<comment type="caution">
    <text evidence="10">The sequence shown here is derived from an EMBL/GenBank/DDBJ whole genome shotgun (WGS) entry which is preliminary data.</text>
</comment>
<protein>
    <submittedName>
        <fullName evidence="10">TonB-linked SusC/RagA family outer membrane protein</fullName>
    </submittedName>
</protein>
<organism evidence="10 11">
    <name type="scientific">Pedobacter cryoconitis</name>
    <dbReference type="NCBI Taxonomy" id="188932"/>
    <lineage>
        <taxon>Bacteria</taxon>
        <taxon>Pseudomonadati</taxon>
        <taxon>Bacteroidota</taxon>
        <taxon>Sphingobacteriia</taxon>
        <taxon>Sphingobacteriales</taxon>
        <taxon>Sphingobacteriaceae</taxon>
        <taxon>Pedobacter</taxon>
    </lineage>
</organism>
<evidence type="ECO:0000256" key="2">
    <source>
        <dbReference type="ARBA" id="ARBA00022448"/>
    </source>
</evidence>
<evidence type="ECO:0000256" key="6">
    <source>
        <dbReference type="ARBA" id="ARBA00023237"/>
    </source>
</evidence>
<dbReference type="InterPro" id="IPR023996">
    <property type="entry name" value="TonB-dep_OMP_SusC/RagA"/>
</dbReference>
<name>A0A7W9E0X8_9SPHI</name>
<dbReference type="NCBIfam" id="TIGR04056">
    <property type="entry name" value="OMP_RagA_SusC"/>
    <property type="match status" value="1"/>
</dbReference>
<evidence type="ECO:0000313" key="10">
    <source>
        <dbReference type="EMBL" id="MBB5637090.1"/>
    </source>
</evidence>
<evidence type="ECO:0000256" key="3">
    <source>
        <dbReference type="ARBA" id="ARBA00022452"/>
    </source>
</evidence>
<keyword evidence="5 7" id="KW-0472">Membrane</keyword>
<keyword evidence="4 7" id="KW-0812">Transmembrane</keyword>
<evidence type="ECO:0000259" key="9">
    <source>
        <dbReference type="Pfam" id="PF07715"/>
    </source>
</evidence>
<proteinExistence type="inferred from homology"/>
<dbReference type="EMBL" id="JACHCE010000004">
    <property type="protein sequence ID" value="MBB5637090.1"/>
    <property type="molecule type" value="Genomic_DNA"/>
</dbReference>
<dbReference type="Pfam" id="PF07715">
    <property type="entry name" value="Plug"/>
    <property type="match status" value="1"/>
</dbReference>
<feature type="chain" id="PRO_5031361742" evidence="8">
    <location>
        <begin position="21"/>
        <end position="1017"/>
    </location>
</feature>
<dbReference type="InterPro" id="IPR039426">
    <property type="entry name" value="TonB-dep_rcpt-like"/>
</dbReference>
<dbReference type="Proteomes" id="UP000537204">
    <property type="component" value="Unassembled WGS sequence"/>
</dbReference>
<dbReference type="GO" id="GO:0009279">
    <property type="term" value="C:cell outer membrane"/>
    <property type="evidence" value="ECO:0007669"/>
    <property type="project" value="UniProtKB-SubCell"/>
</dbReference>
<sequence length="1017" mass="112031">MKRKLLILMLFIGCVLSAAAQEKHIKGVVRDAKTQQKLPLSTITIKMKGADPTKMITDDKGNFSLNIVKGAVVEASYIGFIPKQITVSDTTTVLSFLLEDANNLSEVVVIGYGKEKRTDLTSSVSSISAQEISELPVTNLASALASRTPGLEIRGTGYRPGAGTSVNVRGINSITQSEGPLFIVDGVALVGDIRNINPNDIQSVEILKDAAAAGIYGSRAAAGVIIVTTKKGKAGVSTVDFDVYYGIQKPVTTYKMLNGEQYANLRRVAMFDADPVTFPIGTSDAKLFNKYELESIANGYKTYDWQKAITRQNAPMQNYSISVSNGTAKNKVYFSANYLNQDGILINTGYKKYGTFFSLESTLSDKLKLGGSMNLTHDETRNGTDNQFRQSLTQSPLMPIYGEDGQPLVITDNSTGTLTIRNPLTSALYSVNNSNTNRSNGNLYMEFTPIKSLLLRSSLGVDIYEGETGKYYPRNTGEGFSTNGFGEIYKYKSTDVLWENTATYSFTAKNHELNVLGGFTFERHQNTATDMQGTQFPTDLLSYKNIGSAGIKLQDNSNYDGWSVRSLLARAIYKYKGRYIVNVTARQDGSSRFGQNNKFGFFPSASLAWRIIDEPFIGYKFHTIFSDLKLRLSYGLIGNQNLPYDAIYTRYNQSQYPFNGSSATSGYQIGGNAGNESLEWERQHQFNIGTDIALFNNKVQFSADVYNKKISSLLLPFTLAPSSGFYNEQINVAAMNTKGIDLALKVTPVQTKNFTWQASLNWSKYESKVTKLFPGRDSINLALRVGLPPSGTFVNYVYDGLYQQGDDFKLNPNGKPGDIKIKDVNGDGKITPLDQVVVGSSIPKGWGGFWNYFKYKNLSVTIFTTYQYGHQLNNLTYTNLTYYNAADGNTSNVTVEGANYWTPQNTNTNIPRPNAFGSSLKTLPAGPGGPGNSEGGSSYSIQNANYIRIKNISLGYDIPSKFLQKLKVRHLNIYAQAIEPFLFTKYKGLDPDIAGSSGTNENYPRYRTFLLGAKLGL</sequence>
<reference evidence="10 11" key="1">
    <citation type="submission" date="2020-08" db="EMBL/GenBank/DDBJ databases">
        <title>Genomic Encyclopedia of Type Strains, Phase IV (KMG-V): Genome sequencing to study the core and pangenomes of soil and plant-associated prokaryotes.</title>
        <authorList>
            <person name="Whitman W."/>
        </authorList>
    </citation>
    <scope>NUCLEOTIDE SEQUENCE [LARGE SCALE GENOMIC DNA]</scope>
    <source>
        <strain evidence="10 11">S3M1</strain>
    </source>
</reference>
<evidence type="ECO:0000256" key="7">
    <source>
        <dbReference type="PROSITE-ProRule" id="PRU01360"/>
    </source>
</evidence>
<dbReference type="Gene3D" id="2.170.130.10">
    <property type="entry name" value="TonB-dependent receptor, plug domain"/>
    <property type="match status" value="1"/>
</dbReference>
<dbReference type="InterPro" id="IPR008969">
    <property type="entry name" value="CarboxyPept-like_regulatory"/>
</dbReference>
<comment type="similarity">
    <text evidence="7">Belongs to the TonB-dependent receptor family.</text>
</comment>
<evidence type="ECO:0000256" key="8">
    <source>
        <dbReference type="SAM" id="SignalP"/>
    </source>
</evidence>
<dbReference type="SUPFAM" id="SSF56935">
    <property type="entry name" value="Porins"/>
    <property type="match status" value="1"/>
</dbReference>
<accession>A0A7W9E0X8</accession>
<evidence type="ECO:0000256" key="5">
    <source>
        <dbReference type="ARBA" id="ARBA00023136"/>
    </source>
</evidence>
<dbReference type="InterPro" id="IPR036942">
    <property type="entry name" value="Beta-barrel_TonB_sf"/>
</dbReference>
<keyword evidence="3 7" id="KW-1134">Transmembrane beta strand</keyword>
<dbReference type="AlphaFoldDB" id="A0A7W9E0X8"/>
<dbReference type="Gene3D" id="2.40.170.20">
    <property type="entry name" value="TonB-dependent receptor, beta-barrel domain"/>
    <property type="match status" value="1"/>
</dbReference>
<keyword evidence="8" id="KW-0732">Signal</keyword>
<dbReference type="InterPro" id="IPR023997">
    <property type="entry name" value="TonB-dep_OMP_SusC/RagA_CS"/>
</dbReference>
<feature type="signal peptide" evidence="8">
    <location>
        <begin position="1"/>
        <end position="20"/>
    </location>
</feature>
<dbReference type="InterPro" id="IPR037066">
    <property type="entry name" value="Plug_dom_sf"/>
</dbReference>
<comment type="subcellular location">
    <subcellularLocation>
        <location evidence="1 7">Cell outer membrane</location>
        <topology evidence="1 7">Multi-pass membrane protein</topology>
    </subcellularLocation>
</comment>
<keyword evidence="6 7" id="KW-0998">Cell outer membrane</keyword>
<dbReference type="SUPFAM" id="SSF49464">
    <property type="entry name" value="Carboxypeptidase regulatory domain-like"/>
    <property type="match status" value="1"/>
</dbReference>
<gene>
    <name evidence="10" type="ORF">HDE68_003003</name>
</gene>
<evidence type="ECO:0000256" key="1">
    <source>
        <dbReference type="ARBA" id="ARBA00004571"/>
    </source>
</evidence>